<protein>
    <submittedName>
        <fullName evidence="8">Efflux RND transporter periplasmic adaptor subunit</fullName>
    </submittedName>
</protein>
<evidence type="ECO:0000259" key="5">
    <source>
        <dbReference type="Pfam" id="PF25917"/>
    </source>
</evidence>
<reference evidence="8 9" key="1">
    <citation type="submission" date="2020-02" db="EMBL/GenBank/DDBJ databases">
        <title>Draft genome sequence of Limisphaera ngatamarikiensis NGM72.4T, a thermophilic Verrucomicrobia grouped in subdivision 3.</title>
        <authorList>
            <person name="Carere C.R."/>
            <person name="Steen J."/>
            <person name="Hugenholtz P."/>
            <person name="Stott M.B."/>
        </authorList>
    </citation>
    <scope>NUCLEOTIDE SEQUENCE [LARGE SCALE GENOMIC DNA]</scope>
    <source>
        <strain evidence="8 9">NGM72.4</strain>
    </source>
</reference>
<feature type="coiled-coil region" evidence="2">
    <location>
        <begin position="110"/>
        <end position="182"/>
    </location>
</feature>
<comment type="similarity">
    <text evidence="1">Belongs to the membrane fusion protein (MFP) (TC 8.A.1) family.</text>
</comment>
<dbReference type="Gene3D" id="2.40.50.100">
    <property type="match status" value="1"/>
</dbReference>
<sequence>MERKRRVWRWVALGGGVLLLAGGLGLWLWMRRAPVYEVQTQKVTRRDLTEVVVANGRIQPVVQVKISAEVSGEIVELPVKEGQSVRQGDLVARIKPDVYLANRRSAEASYQAACSARDQAEANLRKAEVEFRRQEELYRARLISESAFLEAQTALEVARAQVEHARHQVEVARASLARAEEELAKTTIYAPISGTISRLSVERGERVAGNTMMAGTELMTIADLDNMEARVEVGETDVVLLRPGQRARLEVDAFPDRVFTGYVTEIANSSRNLNQPLGSQEATKFEVRIRVQEKEAFRPGMSVTAEIETRYRTNVLAVPLASVTTRSAEPARGTGATEGRGEDSSGDGPVGVGDPDPGAARRRNRDAGRTQSVVFVVENGRVRMVPVQLGISDADYWEIVEGLTEGQEVVTGGYKAIHRELTDGARVRVVPKGKAPRGGGG</sequence>
<evidence type="ECO:0000313" key="9">
    <source>
        <dbReference type="Proteomes" id="UP000477311"/>
    </source>
</evidence>
<name>A0A6M1RUZ6_9BACT</name>
<dbReference type="GO" id="GO:1990281">
    <property type="term" value="C:efflux pump complex"/>
    <property type="evidence" value="ECO:0007669"/>
    <property type="project" value="TreeGrafter"/>
</dbReference>
<evidence type="ECO:0000259" key="6">
    <source>
        <dbReference type="Pfam" id="PF25975"/>
    </source>
</evidence>
<evidence type="ECO:0000256" key="3">
    <source>
        <dbReference type="SAM" id="MobiDB-lite"/>
    </source>
</evidence>
<dbReference type="InterPro" id="IPR058625">
    <property type="entry name" value="MdtA-like_BSH"/>
</dbReference>
<evidence type="ECO:0000259" key="7">
    <source>
        <dbReference type="Pfam" id="PF25990"/>
    </source>
</evidence>
<dbReference type="Pfam" id="PF25975">
    <property type="entry name" value="CzcB_C"/>
    <property type="match status" value="1"/>
</dbReference>
<keyword evidence="4" id="KW-1133">Transmembrane helix</keyword>
<dbReference type="InterPro" id="IPR058636">
    <property type="entry name" value="Beta-barrel_YknX"/>
</dbReference>
<dbReference type="Gene3D" id="2.40.30.170">
    <property type="match status" value="1"/>
</dbReference>
<dbReference type="Gene3D" id="2.40.420.20">
    <property type="match status" value="1"/>
</dbReference>
<evidence type="ECO:0000313" key="8">
    <source>
        <dbReference type="EMBL" id="NGO40415.1"/>
    </source>
</evidence>
<evidence type="ECO:0000256" key="2">
    <source>
        <dbReference type="SAM" id="Coils"/>
    </source>
</evidence>
<feature type="transmembrane region" description="Helical" evidence="4">
    <location>
        <begin position="7"/>
        <end position="30"/>
    </location>
</feature>
<organism evidence="8 9">
    <name type="scientific">Limisphaera ngatamarikiensis</name>
    <dbReference type="NCBI Taxonomy" id="1324935"/>
    <lineage>
        <taxon>Bacteria</taxon>
        <taxon>Pseudomonadati</taxon>
        <taxon>Verrucomicrobiota</taxon>
        <taxon>Verrucomicrobiia</taxon>
        <taxon>Limisphaerales</taxon>
        <taxon>Limisphaeraceae</taxon>
        <taxon>Limisphaera</taxon>
    </lineage>
</organism>
<dbReference type="SUPFAM" id="SSF111369">
    <property type="entry name" value="HlyD-like secretion proteins"/>
    <property type="match status" value="1"/>
</dbReference>
<feature type="domain" description="CzcB-like C-terminal circularly permuted SH3-like" evidence="6">
    <location>
        <begin position="371"/>
        <end position="412"/>
    </location>
</feature>
<dbReference type="AlphaFoldDB" id="A0A6M1RUZ6"/>
<feature type="region of interest" description="Disordered" evidence="3">
    <location>
        <begin position="325"/>
        <end position="367"/>
    </location>
</feature>
<feature type="domain" description="Multidrug resistance protein MdtA-like barrel-sandwich hybrid" evidence="5">
    <location>
        <begin position="63"/>
        <end position="210"/>
    </location>
</feature>
<dbReference type="Pfam" id="PF25917">
    <property type="entry name" value="BSH_RND"/>
    <property type="match status" value="1"/>
</dbReference>
<dbReference type="PANTHER" id="PTHR30469:SF33">
    <property type="entry name" value="SLR1207 PROTEIN"/>
    <property type="match status" value="1"/>
</dbReference>
<keyword evidence="2" id="KW-0175">Coiled coil</keyword>
<dbReference type="Gene3D" id="1.10.287.470">
    <property type="entry name" value="Helix hairpin bin"/>
    <property type="match status" value="1"/>
</dbReference>
<dbReference type="InterPro" id="IPR006143">
    <property type="entry name" value="RND_pump_MFP"/>
</dbReference>
<evidence type="ECO:0000256" key="1">
    <source>
        <dbReference type="ARBA" id="ARBA00009477"/>
    </source>
</evidence>
<dbReference type="PANTHER" id="PTHR30469">
    <property type="entry name" value="MULTIDRUG RESISTANCE PROTEIN MDTA"/>
    <property type="match status" value="1"/>
</dbReference>
<dbReference type="RefSeq" id="WP_165108989.1">
    <property type="nucleotide sequence ID" value="NZ_JAAKYA010000089.1"/>
</dbReference>
<keyword evidence="4" id="KW-0812">Transmembrane</keyword>
<keyword evidence="4" id="KW-0472">Membrane</keyword>
<accession>A0A6M1RUZ6</accession>
<gene>
    <name evidence="8" type="ORF">G4L39_13580</name>
</gene>
<feature type="domain" description="YknX-like beta-barrel" evidence="7">
    <location>
        <begin position="229"/>
        <end position="307"/>
    </location>
</feature>
<comment type="caution">
    <text evidence="8">The sequence shown here is derived from an EMBL/GenBank/DDBJ whole genome shotgun (WGS) entry which is preliminary data.</text>
</comment>
<dbReference type="Pfam" id="PF25990">
    <property type="entry name" value="Beta-barrel_YknX"/>
    <property type="match status" value="1"/>
</dbReference>
<proteinExistence type="inferred from homology"/>
<dbReference type="InterPro" id="IPR058649">
    <property type="entry name" value="CzcB_C"/>
</dbReference>
<keyword evidence="9" id="KW-1185">Reference proteome</keyword>
<dbReference type="GO" id="GO:0015562">
    <property type="term" value="F:efflux transmembrane transporter activity"/>
    <property type="evidence" value="ECO:0007669"/>
    <property type="project" value="TreeGrafter"/>
</dbReference>
<dbReference type="NCBIfam" id="TIGR01730">
    <property type="entry name" value="RND_mfp"/>
    <property type="match status" value="1"/>
</dbReference>
<dbReference type="Proteomes" id="UP000477311">
    <property type="component" value="Unassembled WGS sequence"/>
</dbReference>
<evidence type="ECO:0000256" key="4">
    <source>
        <dbReference type="SAM" id="Phobius"/>
    </source>
</evidence>
<dbReference type="EMBL" id="JAAKYA010000089">
    <property type="protein sequence ID" value="NGO40415.1"/>
    <property type="molecule type" value="Genomic_DNA"/>
</dbReference>